<reference evidence="1" key="1">
    <citation type="submission" date="2022-11" db="EMBL/GenBank/DDBJ databases">
        <title>Centuries of genome instability and evolution in soft-shell clam transmissible cancer (bioRxiv).</title>
        <authorList>
            <person name="Hart S.F.M."/>
            <person name="Yonemitsu M.A."/>
            <person name="Giersch R.M."/>
            <person name="Beal B.F."/>
            <person name="Arriagada G."/>
            <person name="Davis B.W."/>
            <person name="Ostrander E.A."/>
            <person name="Goff S.P."/>
            <person name="Metzger M.J."/>
        </authorList>
    </citation>
    <scope>NUCLEOTIDE SEQUENCE</scope>
    <source>
        <strain evidence="1">MELC-2E11</strain>
        <tissue evidence="1">Siphon/mantle</tissue>
    </source>
</reference>
<proteinExistence type="predicted"/>
<evidence type="ECO:0000313" key="2">
    <source>
        <dbReference type="Proteomes" id="UP001164746"/>
    </source>
</evidence>
<protein>
    <submittedName>
        <fullName evidence="1">Uncharacterized protein</fullName>
    </submittedName>
</protein>
<dbReference type="EMBL" id="CP111027">
    <property type="protein sequence ID" value="WAR29382.1"/>
    <property type="molecule type" value="Genomic_DNA"/>
</dbReference>
<dbReference type="Proteomes" id="UP001164746">
    <property type="component" value="Chromosome 16"/>
</dbReference>
<keyword evidence="2" id="KW-1185">Reference proteome</keyword>
<evidence type="ECO:0000313" key="1">
    <source>
        <dbReference type="EMBL" id="WAR29382.1"/>
    </source>
</evidence>
<gene>
    <name evidence="1" type="ORF">MAR_002950</name>
</gene>
<organism evidence="1 2">
    <name type="scientific">Mya arenaria</name>
    <name type="common">Soft-shell clam</name>
    <dbReference type="NCBI Taxonomy" id="6604"/>
    <lineage>
        <taxon>Eukaryota</taxon>
        <taxon>Metazoa</taxon>
        <taxon>Spiralia</taxon>
        <taxon>Lophotrochozoa</taxon>
        <taxon>Mollusca</taxon>
        <taxon>Bivalvia</taxon>
        <taxon>Autobranchia</taxon>
        <taxon>Heteroconchia</taxon>
        <taxon>Euheterodonta</taxon>
        <taxon>Imparidentia</taxon>
        <taxon>Neoheterodontei</taxon>
        <taxon>Myida</taxon>
        <taxon>Myoidea</taxon>
        <taxon>Myidae</taxon>
        <taxon>Mya</taxon>
    </lineage>
</organism>
<accession>A0ABY7G7S7</accession>
<name>A0ABY7G7S7_MYAAR</name>
<sequence length="193" mass="20614">MDMPVLSFFPSEAHLITDSYNFVVDALFGFSFKGVSLRVPRPTPGEQFLTVMWNVCNTLSTGHTSAKSRAAEQSQRSGSIIEMPLKVSINTNRLTNPCERPTCGVSCNLSSCVSCGRDNHDFFQKAVFNHGNRVEHDPTNVLVVTDTPADVRNGCRVSGSVGNGTGGVVNAGGLMTPISRSDLITDSVTTGAT</sequence>